<reference evidence="3 4" key="1">
    <citation type="journal article" date="2013" name="Genome Announc.">
        <title>Genome Sequence of Staphylococcus massiliensis Strain S46, Isolated from the Surface of Healthy Human Skin.</title>
        <authorList>
            <person name="Srivastav R."/>
            <person name="Singh A."/>
            <person name="Jangir P.K."/>
            <person name="Kumari C."/>
            <person name="Muduli S."/>
            <person name="Sharma R."/>
        </authorList>
    </citation>
    <scope>NUCLEOTIDE SEQUENCE [LARGE SCALE GENOMIC DNA]</scope>
    <source>
        <strain evidence="3 4">S46</strain>
    </source>
</reference>
<sequence>MEQRERKRILVTGFINVNVLDGSSVFMSSITQVLASDSDIEVDLLLAVPFNRDVVLKKLEAYPNVNIIDPFEDVNNKDFDFFKRNYMTREEYAYLIDRVFDQGNYDHMFIRALEVVEYMVEHNSNAISSMFAYITGVTSSKQEIDSNIKALLSYITSKGAYLLCQTDEMKQHINKQCDLSKDRIIDLNPMIPDQNLSFNDVFKKKPRYDKFCYTGKFAHEWNIIPMITQFRELNEMDDDVKLYIAGDQFKKSPENPNFVSHASYLIQNSPNVMWLGALTRDQTLALVEQCDVGLTYRSEALSDSLELSTKLLEYCSFGVPPVLNRTKMHERIFGEDYPYFANTDEEFYLTMKKVVDEPKLLESTAQHVFEIAKGYSFSATYSKMAKYIFNNNTSVEHKFNIISSVYESNEAVYDSLNHVYAFNIYQDIAGNIRHALKKGKIENSSIIQNVVILNIDDKTRNTESEILDVSSKLYKEIISRATNKQINKVNIDELQSPIQQPNKPSSNDNQVQVLQRKYNKLAREFRGLKRKYNNLSNSKLGSLQKRYWNFKKSKNK</sequence>
<keyword evidence="4" id="KW-1185">Reference proteome</keyword>
<dbReference type="eggNOG" id="COG0438">
    <property type="taxonomic scope" value="Bacteria"/>
</dbReference>
<protein>
    <recommendedName>
        <fullName evidence="2">Glycosyl transferase family 1 domain-containing protein</fullName>
    </recommendedName>
</protein>
<comment type="caution">
    <text evidence="3">The sequence shown here is derived from an EMBL/GenBank/DDBJ whole genome shotgun (WGS) entry which is preliminary data.</text>
</comment>
<organism evidence="3 4">
    <name type="scientific">Staphylococcus massiliensis S46</name>
    <dbReference type="NCBI Taxonomy" id="1229783"/>
    <lineage>
        <taxon>Bacteria</taxon>
        <taxon>Bacillati</taxon>
        <taxon>Bacillota</taxon>
        <taxon>Bacilli</taxon>
        <taxon>Bacillales</taxon>
        <taxon>Staphylococcaceae</taxon>
        <taxon>Staphylococcus</taxon>
    </lineage>
</organism>
<feature type="coiled-coil region" evidence="1">
    <location>
        <begin position="511"/>
        <end position="538"/>
    </location>
</feature>
<keyword evidence="1" id="KW-0175">Coiled coil</keyword>
<dbReference type="Pfam" id="PF00534">
    <property type="entry name" value="Glycos_transf_1"/>
    <property type="match status" value="1"/>
</dbReference>
<accession>K9AKB0</accession>
<proteinExistence type="predicted"/>
<dbReference type="InterPro" id="IPR001296">
    <property type="entry name" value="Glyco_trans_1"/>
</dbReference>
<dbReference type="PATRIC" id="fig|1229783.3.peg.1420"/>
<evidence type="ECO:0000313" key="4">
    <source>
        <dbReference type="Proteomes" id="UP000009885"/>
    </source>
</evidence>
<dbReference type="GO" id="GO:0016757">
    <property type="term" value="F:glycosyltransferase activity"/>
    <property type="evidence" value="ECO:0007669"/>
    <property type="project" value="InterPro"/>
</dbReference>
<dbReference type="RefSeq" id="WP_009383708.1">
    <property type="nucleotide sequence ID" value="NZ_AMSQ01000009.1"/>
</dbReference>
<dbReference type="OrthoDB" id="6713581at2"/>
<evidence type="ECO:0000313" key="3">
    <source>
        <dbReference type="EMBL" id="EKU47778.1"/>
    </source>
</evidence>
<dbReference type="STRING" id="1229783.C273_07037"/>
<dbReference type="SUPFAM" id="SSF53756">
    <property type="entry name" value="UDP-Glycosyltransferase/glycogen phosphorylase"/>
    <property type="match status" value="1"/>
</dbReference>
<dbReference type="EMBL" id="AMSQ01000009">
    <property type="protein sequence ID" value="EKU47778.1"/>
    <property type="molecule type" value="Genomic_DNA"/>
</dbReference>
<evidence type="ECO:0000259" key="2">
    <source>
        <dbReference type="Pfam" id="PF00534"/>
    </source>
</evidence>
<gene>
    <name evidence="3" type="ORF">C273_07037</name>
</gene>
<dbReference type="Gene3D" id="3.40.50.2000">
    <property type="entry name" value="Glycogen Phosphorylase B"/>
    <property type="match status" value="1"/>
</dbReference>
<dbReference type="Proteomes" id="UP000009885">
    <property type="component" value="Unassembled WGS sequence"/>
</dbReference>
<dbReference type="AlphaFoldDB" id="K9AKB0"/>
<feature type="domain" description="Glycosyl transferase family 1" evidence="2">
    <location>
        <begin position="203"/>
        <end position="362"/>
    </location>
</feature>
<name>K9AKB0_9STAP</name>
<evidence type="ECO:0000256" key="1">
    <source>
        <dbReference type="SAM" id="Coils"/>
    </source>
</evidence>